<dbReference type="PANTHER" id="PTHR46111">
    <property type="entry name" value="RIBOSOMAL RNA SMALL SUBUNIT METHYLTRANSFERASE I"/>
    <property type="match status" value="1"/>
</dbReference>
<dbReference type="InterPro" id="IPR014776">
    <property type="entry name" value="4pyrrole_Mease_sub2"/>
</dbReference>
<organism evidence="8">
    <name type="scientific">Halalkalibacterium halodurans</name>
    <name type="common">Bacillus halodurans</name>
    <dbReference type="NCBI Taxonomy" id="86665"/>
    <lineage>
        <taxon>Bacteria</taxon>
        <taxon>Bacillati</taxon>
        <taxon>Bacillota</taxon>
        <taxon>Bacilli</taxon>
        <taxon>Bacillales</taxon>
        <taxon>Bacillaceae</taxon>
        <taxon>Halalkalibacterium (ex Joshi et al. 2022)</taxon>
    </lineage>
</organism>
<dbReference type="PIRSF" id="PIRSF005917">
    <property type="entry name" value="MTase_YraL"/>
    <property type="match status" value="1"/>
</dbReference>
<reference evidence="8" key="1">
    <citation type="submission" date="2015-08" db="EMBL/GenBank/DDBJ databases">
        <title>Complete DNA Sequence of Pseudomonas syringae pv. actinidiae, the Causal Agent of Kiwifruit Canker Disease.</title>
        <authorList>
            <person name="Rikkerink E.H.A."/>
            <person name="Fineran P.C."/>
        </authorList>
    </citation>
    <scope>NUCLEOTIDE SEQUENCE</scope>
    <source>
        <strain evidence="8">DSM 13666</strain>
    </source>
</reference>
<evidence type="ECO:0000256" key="1">
    <source>
        <dbReference type="ARBA" id="ARBA00022490"/>
    </source>
</evidence>
<dbReference type="RefSeq" id="WP_053432337.1">
    <property type="nucleotide sequence ID" value="NZ_CP040441.1"/>
</dbReference>
<dbReference type="FunFam" id="3.30.950.10:FF:000002">
    <property type="entry name" value="Ribosomal RNA small subunit methyltransferase I"/>
    <property type="match status" value="1"/>
</dbReference>
<evidence type="ECO:0000256" key="3">
    <source>
        <dbReference type="ARBA" id="ARBA00022603"/>
    </source>
</evidence>
<dbReference type="InterPro" id="IPR035996">
    <property type="entry name" value="4pyrrol_Methylase_sf"/>
</dbReference>
<feature type="domain" description="Tetrapyrrole methylase" evidence="7">
    <location>
        <begin position="15"/>
        <end position="214"/>
    </location>
</feature>
<evidence type="ECO:0000256" key="6">
    <source>
        <dbReference type="HAMAP-Rule" id="MF_01877"/>
    </source>
</evidence>
<dbReference type="InterPro" id="IPR008189">
    <property type="entry name" value="rRNA_ssu_MeTfrase_I"/>
</dbReference>
<dbReference type="CDD" id="cd11648">
    <property type="entry name" value="RsmI"/>
    <property type="match status" value="1"/>
</dbReference>
<dbReference type="EMBL" id="LILD01000009">
    <property type="protein sequence ID" value="KOO36599.1"/>
    <property type="molecule type" value="Genomic_DNA"/>
</dbReference>
<dbReference type="PANTHER" id="PTHR46111:SF1">
    <property type="entry name" value="RIBOSOMAL RNA SMALL SUBUNIT METHYLTRANSFERASE I"/>
    <property type="match status" value="1"/>
</dbReference>
<evidence type="ECO:0000313" key="8">
    <source>
        <dbReference type="EMBL" id="KOO36599.1"/>
    </source>
</evidence>
<comment type="similarity">
    <text evidence="6">Belongs to the methyltransferase superfamily. RsmI family.</text>
</comment>
<dbReference type="InterPro" id="IPR014777">
    <property type="entry name" value="4pyrrole_Mease_sub1"/>
</dbReference>
<dbReference type="Gene3D" id="3.30.950.10">
    <property type="entry name" value="Methyltransferase, Cobalt-precorrin-4 Transmethylase, Domain 2"/>
    <property type="match status" value="1"/>
</dbReference>
<evidence type="ECO:0000256" key="4">
    <source>
        <dbReference type="ARBA" id="ARBA00022679"/>
    </source>
</evidence>
<evidence type="ECO:0000256" key="5">
    <source>
        <dbReference type="ARBA" id="ARBA00022691"/>
    </source>
</evidence>
<dbReference type="Pfam" id="PF00590">
    <property type="entry name" value="TP_methylase"/>
    <property type="match status" value="1"/>
</dbReference>
<evidence type="ECO:0000259" key="7">
    <source>
        <dbReference type="Pfam" id="PF00590"/>
    </source>
</evidence>
<keyword evidence="5 6" id="KW-0949">S-adenosyl-L-methionine</keyword>
<keyword evidence="2 6" id="KW-0698">rRNA processing</keyword>
<accession>A0A4Y7WYN7</accession>
<dbReference type="GO" id="GO:0070677">
    <property type="term" value="F:rRNA (cytosine-2'-O-)-methyltransferase activity"/>
    <property type="evidence" value="ECO:0007669"/>
    <property type="project" value="UniProtKB-UniRule"/>
</dbReference>
<keyword evidence="4 6" id="KW-0808">Transferase</keyword>
<dbReference type="GO" id="GO:0005737">
    <property type="term" value="C:cytoplasm"/>
    <property type="evidence" value="ECO:0007669"/>
    <property type="project" value="UniProtKB-SubCell"/>
</dbReference>
<accession>A0A0M0KCT8</accession>
<dbReference type="FunFam" id="3.40.1010.10:FF:000002">
    <property type="entry name" value="Ribosomal RNA small subunit methyltransferase I"/>
    <property type="match status" value="1"/>
</dbReference>
<dbReference type="HAMAP" id="MF_01877">
    <property type="entry name" value="16SrRNA_methyltr_I"/>
    <property type="match status" value="1"/>
</dbReference>
<dbReference type="PATRIC" id="fig|136160.3.peg.56"/>
<dbReference type="InterPro" id="IPR018063">
    <property type="entry name" value="SAM_MeTrfase_RsmI_CS"/>
</dbReference>
<comment type="catalytic activity">
    <reaction evidence="6">
        <text>cytidine(1402) in 16S rRNA + S-adenosyl-L-methionine = 2'-O-methylcytidine(1402) in 16S rRNA + S-adenosyl-L-homocysteine + H(+)</text>
        <dbReference type="Rhea" id="RHEA:42924"/>
        <dbReference type="Rhea" id="RHEA-COMP:10285"/>
        <dbReference type="Rhea" id="RHEA-COMP:10286"/>
        <dbReference type="ChEBI" id="CHEBI:15378"/>
        <dbReference type="ChEBI" id="CHEBI:57856"/>
        <dbReference type="ChEBI" id="CHEBI:59789"/>
        <dbReference type="ChEBI" id="CHEBI:74495"/>
        <dbReference type="ChEBI" id="CHEBI:82748"/>
        <dbReference type="EC" id="2.1.1.198"/>
    </reaction>
</comment>
<dbReference type="NCBIfam" id="TIGR00096">
    <property type="entry name" value="16S rRNA (cytidine(1402)-2'-O)-methyltransferase"/>
    <property type="match status" value="1"/>
</dbReference>
<dbReference type="SUPFAM" id="SSF53790">
    <property type="entry name" value="Tetrapyrrole methylase"/>
    <property type="match status" value="1"/>
</dbReference>
<comment type="function">
    <text evidence="6">Catalyzes the 2'-O-methylation of the ribose of cytidine 1402 (C1402) in 16S rRNA.</text>
</comment>
<sequence length="289" mass="32740">MKTQQSYQQRDDKGTLYLVATPIGNLEDVTFRAIRTLKEVDQIAAEDTRQTKKLLNHFDIATKLVSYHEHNKETMGKRLIDDLIEGRTIALVSDAGMPAISDPGYELVVSAIKEGIAVIPIPGANAAVTALIASGLPTESFQFIGFLPRQKKQRRQALEETKPTKATLIFYESPHRLKDTLDDMLLILGNRHVSICRELTKTYEEFLRGTLEEAVHWAREATIKGEFCLIVEGNGEKVEPEEVWWESLSPVQHVEHYIALGFRSKEAIKQVATDRGVPKRDIYNIYHQE</sequence>
<dbReference type="PROSITE" id="PS01296">
    <property type="entry name" value="RSMI"/>
    <property type="match status" value="1"/>
</dbReference>
<proteinExistence type="inferred from homology"/>
<gene>
    <name evidence="6" type="primary">rsmI</name>
    <name evidence="8" type="ORF">AMD02_17825</name>
</gene>
<dbReference type="EC" id="2.1.1.198" evidence="6"/>
<evidence type="ECO:0000256" key="2">
    <source>
        <dbReference type="ARBA" id="ARBA00022552"/>
    </source>
</evidence>
<name>A0A0M0KCT8_ALKHA</name>
<keyword evidence="1 6" id="KW-0963">Cytoplasm</keyword>
<keyword evidence="3 6" id="KW-0489">Methyltransferase</keyword>
<dbReference type="InterPro" id="IPR000878">
    <property type="entry name" value="4pyrrol_Mease"/>
</dbReference>
<protein>
    <recommendedName>
        <fullName evidence="6">Ribosomal RNA small subunit methyltransferase I</fullName>
        <ecNumber evidence="6">2.1.1.198</ecNumber>
    </recommendedName>
    <alternativeName>
        <fullName evidence="6">16S rRNA 2'-O-ribose C1402 methyltransferase</fullName>
    </alternativeName>
    <alternativeName>
        <fullName evidence="6">rRNA (cytidine-2'-O-)-methyltransferase RsmI</fullName>
    </alternativeName>
</protein>
<dbReference type="Gene3D" id="3.40.1010.10">
    <property type="entry name" value="Cobalt-precorrin-4 Transmethylase, Domain 1"/>
    <property type="match status" value="1"/>
</dbReference>
<comment type="subcellular location">
    <subcellularLocation>
        <location evidence="6">Cytoplasm</location>
    </subcellularLocation>
</comment>
<dbReference type="AlphaFoldDB" id="A0A0M0KCT8"/>
<dbReference type="GeneID" id="87595572"/>
<comment type="caution">
    <text evidence="8">The sequence shown here is derived from an EMBL/GenBank/DDBJ whole genome shotgun (WGS) entry which is preliminary data.</text>
</comment>